<evidence type="ECO:0000256" key="1">
    <source>
        <dbReference type="SAM" id="MobiDB-lite"/>
    </source>
</evidence>
<name>A0A9J7J0I3_SPOLT</name>
<dbReference type="CDD" id="cd01644">
    <property type="entry name" value="RT_pepA17"/>
    <property type="match status" value="1"/>
</dbReference>
<evidence type="ECO:0000313" key="4">
    <source>
        <dbReference type="RefSeq" id="XP_022832139.1"/>
    </source>
</evidence>
<dbReference type="OrthoDB" id="7423265at2759"/>
<dbReference type="PANTHER" id="PTHR47331:SF5">
    <property type="entry name" value="RIBONUCLEASE H"/>
    <property type="match status" value="1"/>
</dbReference>
<dbReference type="InterPro" id="IPR000477">
    <property type="entry name" value="RT_dom"/>
</dbReference>
<dbReference type="InterPro" id="IPR005312">
    <property type="entry name" value="DUF1759"/>
</dbReference>
<dbReference type="Gene3D" id="3.30.70.270">
    <property type="match status" value="1"/>
</dbReference>
<organism evidence="3 4">
    <name type="scientific">Spodoptera litura</name>
    <name type="common">Asian cotton leafworm</name>
    <dbReference type="NCBI Taxonomy" id="69820"/>
    <lineage>
        <taxon>Eukaryota</taxon>
        <taxon>Metazoa</taxon>
        <taxon>Ecdysozoa</taxon>
        <taxon>Arthropoda</taxon>
        <taxon>Hexapoda</taxon>
        <taxon>Insecta</taxon>
        <taxon>Pterygota</taxon>
        <taxon>Neoptera</taxon>
        <taxon>Endopterygota</taxon>
        <taxon>Lepidoptera</taxon>
        <taxon>Glossata</taxon>
        <taxon>Ditrysia</taxon>
        <taxon>Noctuoidea</taxon>
        <taxon>Noctuidae</taxon>
        <taxon>Amphipyrinae</taxon>
        <taxon>Spodoptera</taxon>
    </lineage>
</organism>
<dbReference type="RefSeq" id="XP_022832139.1">
    <property type="nucleotide sequence ID" value="XM_022976371.1"/>
</dbReference>
<feature type="domain" description="Reverse transcriptase" evidence="2">
    <location>
        <begin position="899"/>
        <end position="1023"/>
    </location>
</feature>
<feature type="compositionally biased region" description="Polar residues" evidence="1">
    <location>
        <begin position="108"/>
        <end position="129"/>
    </location>
</feature>
<dbReference type="Gene3D" id="3.10.10.10">
    <property type="entry name" value="HIV Type 1 Reverse Transcriptase, subunit A, domain 1"/>
    <property type="match status" value="1"/>
</dbReference>
<feature type="compositionally biased region" description="Polar residues" evidence="1">
    <location>
        <begin position="415"/>
        <end position="430"/>
    </location>
</feature>
<dbReference type="SUPFAM" id="SSF56672">
    <property type="entry name" value="DNA/RNA polymerases"/>
    <property type="match status" value="1"/>
</dbReference>
<dbReference type="Pfam" id="PF03564">
    <property type="entry name" value="DUF1759"/>
    <property type="match status" value="1"/>
</dbReference>
<evidence type="ECO:0000259" key="2">
    <source>
        <dbReference type="Pfam" id="PF00078"/>
    </source>
</evidence>
<dbReference type="GO" id="GO:0071897">
    <property type="term" value="P:DNA biosynthetic process"/>
    <property type="evidence" value="ECO:0007669"/>
    <property type="project" value="UniProtKB-ARBA"/>
</dbReference>
<dbReference type="KEGG" id="sliu:111360435"/>
<dbReference type="Pfam" id="PF00078">
    <property type="entry name" value="RVT_1"/>
    <property type="match status" value="1"/>
</dbReference>
<dbReference type="AlphaFoldDB" id="A0A9J7J0I3"/>
<feature type="region of interest" description="Disordered" evidence="1">
    <location>
        <begin position="410"/>
        <end position="430"/>
    </location>
</feature>
<sequence>MEALSINQTEIYDALVKFLTNFKKDGEDRKTIDYCKRKLELLENYWRDYQRNHRKCCETAELGHEYFINNCFDKAEEVYLTAKMLITKTMENLLSKQHGVYQLPPEASASNQTPSVSYSKTNQPQTNAKSVERVSKLSDMIKKQTINFRAFERTVATFEVEKLQNKWEFEDALKCLQSRWTVIDSLHWEIEGEDGDENMWYQNEFSTHEKIYIEMKKTINSKMWSETHRDKSTPKIDIPIFQGNYHQWTSFKDLFTETIHKNPSLSNAQKMQYLKSKITGEAERLIYHLQISSENYEVCWEILNHRYGNQRLIFTSHLNLLLNLPNMSNQTMEMLKKLHDVTKECLHAIQNLGVDISTWDPLLVHLLTQKLDTESFSEYMESVKNPRALPILQEFLDFLENKFTALEASRRKQESNYQKTNQPSHQNHSYQKKTLQFNNHQQSSNNNKFYNGKNITRTMHVSKPIICALCNADHGLWLCAQFLQMSDERKLKTVNQLNCCVNCLFNHFNKQCFSTKRCRKCNASHNTLLHERIMMKSKTNSSAKINPKAETIPTNVSTTHVAQNNVTETLLSTAIVKVTGADGTQHTMRALIDQGSQISIINENAAQILKLKRKKCKGSIFGIGEKENSCKGVMNIRIQSIYSDFALEGETLIMKSLIKSLPNKTFVRPSWPHIQTINLADPDFYISRAVDLLLGADVYCKIMLGGILRGDDEDQPIAQQTQLGWLLCGSMKPQYNCNVVLHNTDELRRFWENEDIHQQYEMSTEDQECLQFFLSTTERLKDGRFQVRLPFKSDSKELLGSTKPLALAQFRNLEKKLQRNQEVKKEYELFMNEYITLSHMKQSNTNMKPECYLPHHSVIRAESTTTKLRVVFNASARSLSGLSLNDILYRGPNLQQDLQELILKWRQYQYVFTADIEKMYRQIMVHPDDQPYQKILWRNTQNQPIQTYQLTTVTYGTKPAPFLAMMCLKQLATAEQKNYPTAAKALEESFYMDDYCGGQHSIEQANQLKLDLIKILRKGGFNLRKWASNEPRLLSDLDKSLCNQQTYEFKQSDSTKTLGLAWK</sequence>
<gene>
    <name evidence="4" type="primary">LOC111360435</name>
</gene>
<keyword evidence="3" id="KW-1185">Reference proteome</keyword>
<dbReference type="InterPro" id="IPR043128">
    <property type="entry name" value="Rev_trsase/Diguanyl_cyclase"/>
</dbReference>
<evidence type="ECO:0000313" key="3">
    <source>
        <dbReference type="Proteomes" id="UP000301870"/>
    </source>
</evidence>
<dbReference type="Gene3D" id="2.40.70.10">
    <property type="entry name" value="Acid Proteases"/>
    <property type="match status" value="1"/>
</dbReference>
<proteinExistence type="predicted"/>
<feature type="region of interest" description="Disordered" evidence="1">
    <location>
        <begin position="104"/>
        <end position="129"/>
    </location>
</feature>
<protein>
    <submittedName>
        <fullName evidence="4">Uncharacterized protein LOC111360435</fullName>
    </submittedName>
</protein>
<dbReference type="InterPro" id="IPR021109">
    <property type="entry name" value="Peptidase_aspartic_dom_sf"/>
</dbReference>
<reference evidence="4" key="1">
    <citation type="submission" date="2025-08" db="UniProtKB">
        <authorList>
            <consortium name="RefSeq"/>
        </authorList>
    </citation>
    <scope>IDENTIFICATION</scope>
    <source>
        <strain evidence="4">Ishihara</strain>
        <tissue evidence="4">Whole body</tissue>
    </source>
</reference>
<dbReference type="GeneID" id="111360435"/>
<accession>A0A9J7J0I3</accession>
<dbReference type="InterPro" id="IPR043502">
    <property type="entry name" value="DNA/RNA_pol_sf"/>
</dbReference>
<dbReference type="PANTHER" id="PTHR47331">
    <property type="entry name" value="PHD-TYPE DOMAIN-CONTAINING PROTEIN"/>
    <property type="match status" value="1"/>
</dbReference>
<dbReference type="Proteomes" id="UP000301870">
    <property type="component" value="Chromosome 30"/>
</dbReference>